<sequence length="709" mass="78024">MAQGFGLRLFDSEARLWARGARALAAQSPQAAQAGAPLRKPEVHVLFGRSPHSPAAGGGAVDLAPGADLPRRLSTRPAPRILSLGESPETRIAFLKCRVVKVLEVQDLGRDVQEVQGLLRPVTWDLRRLLGTSALPRKGPRGGDGQGGCENSLRPKPTLPDVLRFGLCCSLFRLGFIEEQSFLDKVELRAVFRPTELQTANSKNSHFHSMLRDGPVPWEKRPIQEGPLAKKVPAGTSGQAQCQCDTAASHEASEDDGLQDPEHLKNFLIEANIRLVRLEYLVKLAEDGRVWPRRQEAELEEFEAEGEMRSALVTLEEVRGRKLGADVLGCPPGGAVIVSVSHTWESQQHPDPWGWQLRSLLRQLRIGFEGSRGLCEASDIAVWAFIDFVCLPQYRRSEEEQEFFQRAMLSMHLLYAHHFILGVYRLDELTPESEKSQSGFIQIYCEATGKLEARPFSELVLNSTPYFQRGWCVAEVQWMCAKDMLCGFSPMRPAVFQDRVARGEQGLSDGLALKFTHRSDMKAVVDLQEKVFLQHARQRTKLLGVGLPQRELVILADALPHFKNLQDLQILGPSEGLGGGVVELARALEHLHSERLVAVAFQGKGIRDAGAAALAAAFAACKNLSVIDIESDDIGDAGAEALAAAVAGCRKLRRFRLSDCSRIRDAGIAALASASLMAPDVEFRFLGHVSDLATKSHHKWGKVTHSDAF</sequence>
<evidence type="ECO:0000256" key="3">
    <source>
        <dbReference type="ARBA" id="ARBA00022737"/>
    </source>
</evidence>
<proteinExistence type="predicted"/>
<dbReference type="PANTHER" id="PTHR24113">
    <property type="entry name" value="RAN GTPASE-ACTIVATING PROTEIN 1"/>
    <property type="match status" value="1"/>
</dbReference>
<dbReference type="EMBL" id="CAJNDS010000469">
    <property type="protein sequence ID" value="CAE7209283.1"/>
    <property type="molecule type" value="Genomic_DNA"/>
</dbReference>
<dbReference type="InterPro" id="IPR001611">
    <property type="entry name" value="Leu-rich_rpt"/>
</dbReference>
<feature type="region of interest" description="Disordered" evidence="4">
    <location>
        <begin position="133"/>
        <end position="155"/>
    </location>
</feature>
<dbReference type="GO" id="GO:0006913">
    <property type="term" value="P:nucleocytoplasmic transport"/>
    <property type="evidence" value="ECO:0007669"/>
    <property type="project" value="TreeGrafter"/>
</dbReference>
<dbReference type="GO" id="GO:0005096">
    <property type="term" value="F:GTPase activator activity"/>
    <property type="evidence" value="ECO:0007669"/>
    <property type="project" value="UniProtKB-KW"/>
</dbReference>
<name>A0A812JUQ7_9DINO</name>
<reference evidence="5" key="1">
    <citation type="submission" date="2021-02" db="EMBL/GenBank/DDBJ databases">
        <authorList>
            <person name="Dougan E. K."/>
            <person name="Rhodes N."/>
            <person name="Thang M."/>
            <person name="Chan C."/>
        </authorList>
    </citation>
    <scope>NUCLEOTIDE SEQUENCE</scope>
</reference>
<dbReference type="GO" id="GO:0005829">
    <property type="term" value="C:cytosol"/>
    <property type="evidence" value="ECO:0007669"/>
    <property type="project" value="TreeGrafter"/>
</dbReference>
<dbReference type="GO" id="GO:0048471">
    <property type="term" value="C:perinuclear region of cytoplasm"/>
    <property type="evidence" value="ECO:0007669"/>
    <property type="project" value="TreeGrafter"/>
</dbReference>
<evidence type="ECO:0000256" key="2">
    <source>
        <dbReference type="ARBA" id="ARBA00022614"/>
    </source>
</evidence>
<dbReference type="AlphaFoldDB" id="A0A812JUQ7"/>
<gene>
    <name evidence="5" type="primary">NLRC3</name>
    <name evidence="5" type="ORF">SNAT2548_LOCUS6900</name>
</gene>
<dbReference type="SUPFAM" id="SSF52047">
    <property type="entry name" value="RNI-like"/>
    <property type="match status" value="1"/>
</dbReference>
<dbReference type="Gene3D" id="3.80.10.10">
    <property type="entry name" value="Ribonuclease Inhibitor"/>
    <property type="match status" value="1"/>
</dbReference>
<evidence type="ECO:0000313" key="5">
    <source>
        <dbReference type="EMBL" id="CAE7209283.1"/>
    </source>
</evidence>
<dbReference type="Pfam" id="PF13516">
    <property type="entry name" value="LRR_6"/>
    <property type="match status" value="2"/>
</dbReference>
<dbReference type="PANTHER" id="PTHR24113:SF12">
    <property type="entry name" value="RAN GTPASE-ACTIVATING PROTEIN 1"/>
    <property type="match status" value="1"/>
</dbReference>
<feature type="region of interest" description="Disordered" evidence="4">
    <location>
        <begin position="50"/>
        <end position="72"/>
    </location>
</feature>
<evidence type="ECO:0000313" key="6">
    <source>
        <dbReference type="Proteomes" id="UP000604046"/>
    </source>
</evidence>
<dbReference type="InterPro" id="IPR032675">
    <property type="entry name" value="LRR_dom_sf"/>
</dbReference>
<keyword evidence="6" id="KW-1185">Reference proteome</keyword>
<keyword evidence="3" id="KW-0677">Repeat</keyword>
<dbReference type="InterPro" id="IPR027038">
    <property type="entry name" value="RanGap"/>
</dbReference>
<accession>A0A812JUQ7</accession>
<feature type="region of interest" description="Disordered" evidence="4">
    <location>
        <begin position="229"/>
        <end position="259"/>
    </location>
</feature>
<evidence type="ECO:0000256" key="1">
    <source>
        <dbReference type="ARBA" id="ARBA00022468"/>
    </source>
</evidence>
<comment type="caution">
    <text evidence="5">The sequence shown here is derived from an EMBL/GenBank/DDBJ whole genome shotgun (WGS) entry which is preliminary data.</text>
</comment>
<feature type="compositionally biased region" description="Polar residues" evidence="4">
    <location>
        <begin position="236"/>
        <end position="246"/>
    </location>
</feature>
<dbReference type="GO" id="GO:0005634">
    <property type="term" value="C:nucleus"/>
    <property type="evidence" value="ECO:0007669"/>
    <property type="project" value="TreeGrafter"/>
</dbReference>
<evidence type="ECO:0000256" key="4">
    <source>
        <dbReference type="SAM" id="MobiDB-lite"/>
    </source>
</evidence>
<protein>
    <submittedName>
        <fullName evidence="5">NLRC3 protein</fullName>
    </submittedName>
</protein>
<dbReference type="Proteomes" id="UP000604046">
    <property type="component" value="Unassembled WGS sequence"/>
</dbReference>
<dbReference type="GO" id="GO:0031267">
    <property type="term" value="F:small GTPase binding"/>
    <property type="evidence" value="ECO:0007669"/>
    <property type="project" value="TreeGrafter"/>
</dbReference>
<keyword evidence="1" id="KW-0343">GTPase activation</keyword>
<keyword evidence="2" id="KW-0433">Leucine-rich repeat</keyword>
<organism evidence="5 6">
    <name type="scientific">Symbiodinium natans</name>
    <dbReference type="NCBI Taxonomy" id="878477"/>
    <lineage>
        <taxon>Eukaryota</taxon>
        <taxon>Sar</taxon>
        <taxon>Alveolata</taxon>
        <taxon>Dinophyceae</taxon>
        <taxon>Suessiales</taxon>
        <taxon>Symbiodiniaceae</taxon>
        <taxon>Symbiodinium</taxon>
    </lineage>
</organism>